<evidence type="ECO:0000256" key="2">
    <source>
        <dbReference type="ARBA" id="ARBA00012814"/>
    </source>
</evidence>
<evidence type="ECO:0000256" key="11">
    <source>
        <dbReference type="ARBA" id="ARBA00049255"/>
    </source>
</evidence>
<keyword evidence="8" id="KW-0460">Magnesium</keyword>
<dbReference type="InterPro" id="IPR004529">
    <property type="entry name" value="Phe-tRNA-synth_IIc_asu"/>
</dbReference>
<name>A0A269TII7_9BACT</name>
<dbReference type="Proteomes" id="UP000216943">
    <property type="component" value="Unassembled WGS sequence"/>
</dbReference>
<dbReference type="GO" id="GO:0005737">
    <property type="term" value="C:cytoplasm"/>
    <property type="evidence" value="ECO:0007669"/>
    <property type="project" value="UniProtKB-SubCell"/>
</dbReference>
<dbReference type="GO" id="GO:0046872">
    <property type="term" value="F:metal ion binding"/>
    <property type="evidence" value="ECO:0007669"/>
    <property type="project" value="UniProtKB-KW"/>
</dbReference>
<dbReference type="InterPro" id="IPR045864">
    <property type="entry name" value="aa-tRNA-synth_II/BPL/LPL"/>
</dbReference>
<proteinExistence type="predicted"/>
<comment type="caution">
    <text evidence="13">The sequence shown here is derived from an EMBL/GenBank/DDBJ whole genome shotgun (WGS) entry which is preliminary data.</text>
</comment>
<organism evidence="13 14">
    <name type="scientific">Mycoplasmopsis agassizii</name>
    <dbReference type="NCBI Taxonomy" id="33922"/>
    <lineage>
        <taxon>Bacteria</taxon>
        <taxon>Bacillati</taxon>
        <taxon>Mycoplasmatota</taxon>
        <taxon>Mycoplasmoidales</taxon>
        <taxon>Metamycoplasmataceae</taxon>
        <taxon>Mycoplasmopsis</taxon>
    </lineage>
</organism>
<dbReference type="AlphaFoldDB" id="A0A269TII7"/>
<evidence type="ECO:0000256" key="6">
    <source>
        <dbReference type="ARBA" id="ARBA00022741"/>
    </source>
</evidence>
<dbReference type="PROSITE" id="PS50862">
    <property type="entry name" value="AA_TRNA_LIGASE_II"/>
    <property type="match status" value="1"/>
</dbReference>
<evidence type="ECO:0000256" key="7">
    <source>
        <dbReference type="ARBA" id="ARBA00022840"/>
    </source>
</evidence>
<dbReference type="GO" id="GO:0000049">
    <property type="term" value="F:tRNA binding"/>
    <property type="evidence" value="ECO:0007669"/>
    <property type="project" value="InterPro"/>
</dbReference>
<keyword evidence="9" id="KW-0648">Protein biosynthesis</keyword>
<dbReference type="EMBL" id="NQNY01000007">
    <property type="protein sequence ID" value="PAK21293.1"/>
    <property type="molecule type" value="Genomic_DNA"/>
</dbReference>
<dbReference type="Pfam" id="PF01409">
    <property type="entry name" value="tRNA-synt_2d"/>
    <property type="match status" value="1"/>
</dbReference>
<dbReference type="PANTHER" id="PTHR11538:SF41">
    <property type="entry name" value="PHENYLALANINE--TRNA LIGASE, MITOCHONDRIAL"/>
    <property type="match status" value="1"/>
</dbReference>
<evidence type="ECO:0000256" key="8">
    <source>
        <dbReference type="ARBA" id="ARBA00022842"/>
    </source>
</evidence>
<dbReference type="Gene3D" id="3.30.930.10">
    <property type="entry name" value="Bira Bifunctional Protein, Domain 2"/>
    <property type="match status" value="1"/>
</dbReference>
<keyword evidence="7" id="KW-0067">ATP-binding</keyword>
<dbReference type="SUPFAM" id="SSF55681">
    <property type="entry name" value="Class II aaRS and biotin synthetases"/>
    <property type="match status" value="1"/>
</dbReference>
<dbReference type="GO" id="GO:0004826">
    <property type="term" value="F:phenylalanine-tRNA ligase activity"/>
    <property type="evidence" value="ECO:0007669"/>
    <property type="project" value="UniProtKB-EC"/>
</dbReference>
<evidence type="ECO:0000256" key="3">
    <source>
        <dbReference type="ARBA" id="ARBA00022490"/>
    </source>
</evidence>
<dbReference type="EC" id="6.1.1.20" evidence="2"/>
<comment type="subcellular location">
    <subcellularLocation>
        <location evidence="1">Cytoplasm</location>
    </subcellularLocation>
</comment>
<dbReference type="PANTHER" id="PTHR11538">
    <property type="entry name" value="PHENYLALANYL-TRNA SYNTHETASE"/>
    <property type="match status" value="1"/>
</dbReference>
<gene>
    <name evidence="13" type="ORF">CJJ23_02515</name>
</gene>
<evidence type="ECO:0000313" key="14">
    <source>
        <dbReference type="Proteomes" id="UP000216943"/>
    </source>
</evidence>
<dbReference type="NCBIfam" id="TIGR00468">
    <property type="entry name" value="pheS"/>
    <property type="match status" value="1"/>
</dbReference>
<comment type="catalytic activity">
    <reaction evidence="11">
        <text>tRNA(Phe) + L-phenylalanine + ATP = L-phenylalanyl-tRNA(Phe) + AMP + diphosphate + H(+)</text>
        <dbReference type="Rhea" id="RHEA:19413"/>
        <dbReference type="Rhea" id="RHEA-COMP:9668"/>
        <dbReference type="Rhea" id="RHEA-COMP:9699"/>
        <dbReference type="ChEBI" id="CHEBI:15378"/>
        <dbReference type="ChEBI" id="CHEBI:30616"/>
        <dbReference type="ChEBI" id="CHEBI:33019"/>
        <dbReference type="ChEBI" id="CHEBI:58095"/>
        <dbReference type="ChEBI" id="CHEBI:78442"/>
        <dbReference type="ChEBI" id="CHEBI:78531"/>
        <dbReference type="ChEBI" id="CHEBI:456215"/>
        <dbReference type="EC" id="6.1.1.20"/>
    </reaction>
</comment>
<keyword evidence="6" id="KW-0547">Nucleotide-binding</keyword>
<evidence type="ECO:0000313" key="13">
    <source>
        <dbReference type="EMBL" id="PAK21293.1"/>
    </source>
</evidence>
<dbReference type="RefSeq" id="WP_095334800.1">
    <property type="nucleotide sequence ID" value="NZ_NQNY01000007.1"/>
</dbReference>
<evidence type="ECO:0000256" key="10">
    <source>
        <dbReference type="ARBA" id="ARBA00023146"/>
    </source>
</evidence>
<evidence type="ECO:0000259" key="12">
    <source>
        <dbReference type="PROSITE" id="PS50862"/>
    </source>
</evidence>
<sequence length="315" mass="36726">MKEKYKDIVTLEELKQFKASVNSAEGELGKLKLSLRNAPNNEKAVQGKLLQEANKKYEAIYLEIEEQIRVHNITLRNQKYQSDIFADNGLYYGNHPISLIAKRMRQWFMQNGYYTDDKSAKEIISDELNFEALNIPQMHPAREMQDSLYFDEKTLLRTHNTGWSANELRKNKNKAFSHFTIGAVYRNDSDDQTHSHQFSQCDFISVGHVTFNELIYTLKGFLSYVIEEEVEIRLRPSFFPFTEPSCEVDMFYEGRWIEVLGSGIIHPNVMKYAGYTNGMNAFAAGVGLERLAMIKYKIEDIRDLYNNDLRFLKNF</sequence>
<dbReference type="InterPro" id="IPR004188">
    <property type="entry name" value="Phe-tRNA_ligase_II_N"/>
</dbReference>
<keyword evidence="3" id="KW-0963">Cytoplasm</keyword>
<reference evidence="14" key="1">
    <citation type="submission" date="2017-08" db="EMBL/GenBank/DDBJ databases">
        <authorList>
            <person name="Alvarez-Ponce D."/>
            <person name="Weitzman C.L."/>
            <person name="Tillett R.L."/>
            <person name="Sandmeier F.C."/>
            <person name="Tracy C.R."/>
        </authorList>
    </citation>
    <scope>NUCLEOTIDE SEQUENCE [LARGE SCALE GENOMIC DNA]</scope>
    <source>
        <strain evidence="14">723</strain>
    </source>
</reference>
<dbReference type="InterPro" id="IPR002319">
    <property type="entry name" value="Phenylalanyl-tRNA_Synthase"/>
</dbReference>
<protein>
    <recommendedName>
        <fullName evidence="2">phenylalanine--tRNA ligase</fullName>
        <ecNumber evidence="2">6.1.1.20</ecNumber>
    </recommendedName>
</protein>
<evidence type="ECO:0000256" key="5">
    <source>
        <dbReference type="ARBA" id="ARBA00022723"/>
    </source>
</evidence>
<dbReference type="OrthoDB" id="9800719at2"/>
<dbReference type="CDD" id="cd00496">
    <property type="entry name" value="PheRS_alpha_core"/>
    <property type="match status" value="1"/>
</dbReference>
<accession>A0A269TII7</accession>
<feature type="domain" description="Aminoacyl-transfer RNA synthetases class-II family profile" evidence="12">
    <location>
        <begin position="179"/>
        <end position="294"/>
    </location>
</feature>
<keyword evidence="5" id="KW-0479">Metal-binding</keyword>
<dbReference type="Pfam" id="PF02912">
    <property type="entry name" value="Phe_tRNA-synt_N"/>
    <property type="match status" value="1"/>
</dbReference>
<dbReference type="GO" id="GO:0005524">
    <property type="term" value="F:ATP binding"/>
    <property type="evidence" value="ECO:0007669"/>
    <property type="project" value="UniProtKB-KW"/>
</dbReference>
<keyword evidence="4 13" id="KW-0436">Ligase</keyword>
<evidence type="ECO:0000256" key="4">
    <source>
        <dbReference type="ARBA" id="ARBA00022598"/>
    </source>
</evidence>
<evidence type="ECO:0000256" key="9">
    <source>
        <dbReference type="ARBA" id="ARBA00022917"/>
    </source>
</evidence>
<dbReference type="GO" id="GO:0006432">
    <property type="term" value="P:phenylalanyl-tRNA aminoacylation"/>
    <property type="evidence" value="ECO:0007669"/>
    <property type="project" value="InterPro"/>
</dbReference>
<dbReference type="InterPro" id="IPR006195">
    <property type="entry name" value="aa-tRNA-synth_II"/>
</dbReference>
<evidence type="ECO:0000256" key="1">
    <source>
        <dbReference type="ARBA" id="ARBA00004496"/>
    </source>
</evidence>
<keyword evidence="10" id="KW-0030">Aminoacyl-tRNA synthetase</keyword>